<evidence type="ECO:0000256" key="2">
    <source>
        <dbReference type="ARBA" id="ARBA00022723"/>
    </source>
</evidence>
<feature type="binding site" evidence="4">
    <location>
        <position position="141"/>
    </location>
    <ligand>
        <name>Fe cation</name>
        <dbReference type="ChEBI" id="CHEBI:24875"/>
    </ligand>
</feature>
<dbReference type="GO" id="GO:0006412">
    <property type="term" value="P:translation"/>
    <property type="evidence" value="ECO:0007669"/>
    <property type="project" value="UniProtKB-UniRule"/>
</dbReference>
<dbReference type="NCBIfam" id="NF001159">
    <property type="entry name" value="PRK00150.1-3"/>
    <property type="match status" value="1"/>
</dbReference>
<name>A0A7K0KE50_9BACT</name>
<gene>
    <name evidence="4 5" type="primary">def</name>
    <name evidence="5" type="ORF">FYJ73_05895</name>
</gene>
<dbReference type="InterPro" id="IPR036821">
    <property type="entry name" value="Peptide_deformylase_sf"/>
</dbReference>
<evidence type="ECO:0000313" key="6">
    <source>
        <dbReference type="Proteomes" id="UP000438914"/>
    </source>
</evidence>
<dbReference type="HAMAP" id="MF_00163">
    <property type="entry name" value="Pep_deformylase"/>
    <property type="match status" value="1"/>
</dbReference>
<dbReference type="GO" id="GO:0046872">
    <property type="term" value="F:metal ion binding"/>
    <property type="evidence" value="ECO:0007669"/>
    <property type="project" value="UniProtKB-KW"/>
</dbReference>
<dbReference type="PRINTS" id="PR01576">
    <property type="entry name" value="PDEFORMYLASE"/>
</dbReference>
<feature type="binding site" evidence="4">
    <location>
        <position position="99"/>
    </location>
    <ligand>
        <name>Fe cation</name>
        <dbReference type="ChEBI" id="CHEBI:24875"/>
    </ligand>
</feature>
<reference evidence="5 6" key="1">
    <citation type="submission" date="2019-08" db="EMBL/GenBank/DDBJ databases">
        <title>In-depth cultivation of the pig gut microbiome towards novel bacterial diversity and tailored functional studies.</title>
        <authorList>
            <person name="Wylensek D."/>
            <person name="Hitch T.C.A."/>
            <person name="Clavel T."/>
        </authorList>
    </citation>
    <scope>NUCLEOTIDE SEQUENCE [LARGE SCALE GENOMIC DNA]</scope>
    <source>
        <strain evidence="5 6">LKV-178-WT-2A</strain>
    </source>
</reference>
<dbReference type="Gene3D" id="3.90.45.10">
    <property type="entry name" value="Peptide deformylase"/>
    <property type="match status" value="1"/>
</dbReference>
<feature type="active site" evidence="4">
    <location>
        <position position="142"/>
    </location>
</feature>
<evidence type="ECO:0000256" key="1">
    <source>
        <dbReference type="ARBA" id="ARBA00010759"/>
    </source>
</evidence>
<dbReference type="PIRSF" id="PIRSF004749">
    <property type="entry name" value="Pep_def"/>
    <property type="match status" value="1"/>
</dbReference>
<dbReference type="CDD" id="cd00487">
    <property type="entry name" value="Pep_deformylase"/>
    <property type="match status" value="1"/>
</dbReference>
<dbReference type="PANTHER" id="PTHR10458:SF22">
    <property type="entry name" value="PEPTIDE DEFORMYLASE"/>
    <property type="match status" value="1"/>
</dbReference>
<accession>A0A7K0KE50</accession>
<dbReference type="GO" id="GO:0042586">
    <property type="term" value="F:peptide deformylase activity"/>
    <property type="evidence" value="ECO:0007669"/>
    <property type="project" value="UniProtKB-UniRule"/>
</dbReference>
<keyword evidence="4" id="KW-0648">Protein biosynthesis</keyword>
<dbReference type="AlphaFoldDB" id="A0A7K0KE50"/>
<keyword evidence="6" id="KW-1185">Reference proteome</keyword>
<dbReference type="PANTHER" id="PTHR10458">
    <property type="entry name" value="PEPTIDE DEFORMYLASE"/>
    <property type="match status" value="1"/>
</dbReference>
<dbReference type="EMBL" id="VUNG01000010">
    <property type="protein sequence ID" value="MST84202.1"/>
    <property type="molecule type" value="Genomic_DNA"/>
</dbReference>
<comment type="similarity">
    <text evidence="1 4">Belongs to the polypeptide deformylase family.</text>
</comment>
<sequence length="187" mass="21446">MILPIYTYGQPVLRKVAQDVDPSDASLPQLISDMYETLDNAGGVGLAAPQIGKSIRVVVIDLDVLKDEFPEYKGFRHVFVNPHIIEADDKEKETLEEGCLSIPGLSENVTRPKRIHVTYLDDDFQPHDEWVDGYLARVMQHEFDHLEGVMYVDRVSPLRKQLIRNKLRGIMQGKFRCGYRVKTIHKK</sequence>
<comment type="catalytic activity">
    <reaction evidence="4">
        <text>N-terminal N-formyl-L-methionyl-[peptide] + H2O = N-terminal L-methionyl-[peptide] + formate</text>
        <dbReference type="Rhea" id="RHEA:24420"/>
        <dbReference type="Rhea" id="RHEA-COMP:10639"/>
        <dbReference type="Rhea" id="RHEA-COMP:10640"/>
        <dbReference type="ChEBI" id="CHEBI:15377"/>
        <dbReference type="ChEBI" id="CHEBI:15740"/>
        <dbReference type="ChEBI" id="CHEBI:49298"/>
        <dbReference type="ChEBI" id="CHEBI:64731"/>
        <dbReference type="EC" id="3.5.1.88"/>
    </reaction>
</comment>
<evidence type="ECO:0000313" key="5">
    <source>
        <dbReference type="EMBL" id="MST84202.1"/>
    </source>
</evidence>
<comment type="function">
    <text evidence="4">Removes the formyl group from the N-terminal Met of newly synthesized proteins. Requires at least a dipeptide for an efficient rate of reaction. N-terminal L-methionine is a prerequisite for activity but the enzyme has broad specificity at other positions.</text>
</comment>
<organism evidence="5 6">
    <name type="scientific">Hallella mizrahii</name>
    <dbReference type="NCBI Taxonomy" id="2606637"/>
    <lineage>
        <taxon>Bacteria</taxon>
        <taxon>Pseudomonadati</taxon>
        <taxon>Bacteroidota</taxon>
        <taxon>Bacteroidia</taxon>
        <taxon>Bacteroidales</taxon>
        <taxon>Prevotellaceae</taxon>
        <taxon>Hallella</taxon>
    </lineage>
</organism>
<dbReference type="RefSeq" id="WP_154533782.1">
    <property type="nucleotide sequence ID" value="NZ_VUNG01000010.1"/>
</dbReference>
<comment type="cofactor">
    <cofactor evidence="4">
        <name>Fe(2+)</name>
        <dbReference type="ChEBI" id="CHEBI:29033"/>
    </cofactor>
    <text evidence="4">Binds 1 Fe(2+) ion.</text>
</comment>
<dbReference type="NCBIfam" id="TIGR00079">
    <property type="entry name" value="pept_deformyl"/>
    <property type="match status" value="1"/>
</dbReference>
<keyword evidence="4" id="KW-0408">Iron</keyword>
<proteinExistence type="inferred from homology"/>
<dbReference type="EC" id="3.5.1.88" evidence="4"/>
<comment type="caution">
    <text evidence="5">The sequence shown here is derived from an EMBL/GenBank/DDBJ whole genome shotgun (WGS) entry which is preliminary data.</text>
</comment>
<dbReference type="SUPFAM" id="SSF56420">
    <property type="entry name" value="Peptide deformylase"/>
    <property type="match status" value="1"/>
</dbReference>
<dbReference type="InterPro" id="IPR023635">
    <property type="entry name" value="Peptide_deformylase"/>
</dbReference>
<keyword evidence="3 4" id="KW-0378">Hydrolase</keyword>
<keyword evidence="2 4" id="KW-0479">Metal-binding</keyword>
<evidence type="ECO:0000256" key="4">
    <source>
        <dbReference type="HAMAP-Rule" id="MF_00163"/>
    </source>
</evidence>
<dbReference type="Pfam" id="PF01327">
    <property type="entry name" value="Pep_deformylase"/>
    <property type="match status" value="1"/>
</dbReference>
<dbReference type="Proteomes" id="UP000438914">
    <property type="component" value="Unassembled WGS sequence"/>
</dbReference>
<feature type="binding site" evidence="4">
    <location>
        <position position="145"/>
    </location>
    <ligand>
        <name>Fe cation</name>
        <dbReference type="ChEBI" id="CHEBI:24875"/>
    </ligand>
</feature>
<protein>
    <recommendedName>
        <fullName evidence="4">Peptide deformylase</fullName>
        <shortName evidence="4">PDF</shortName>
        <ecNumber evidence="4">3.5.1.88</ecNumber>
    </recommendedName>
    <alternativeName>
        <fullName evidence="4">Polypeptide deformylase</fullName>
    </alternativeName>
</protein>
<evidence type="ECO:0000256" key="3">
    <source>
        <dbReference type="ARBA" id="ARBA00022801"/>
    </source>
</evidence>